<reference evidence="7" key="1">
    <citation type="submission" date="2023-03" db="EMBL/GenBank/DDBJ databases">
        <title>Chromosome-level genomes of two armyworms, Mythimna separata and Mythimna loreyi, provide insights into the biosynthesis and reception of sex pheromones.</title>
        <authorList>
            <person name="Zhao H."/>
        </authorList>
    </citation>
    <scope>NUCLEOTIDE SEQUENCE</scope>
    <source>
        <strain evidence="7">BeijingLab</strain>
        <tissue evidence="7">Pupa</tissue>
    </source>
</reference>
<dbReference type="PANTHER" id="PTHR34396:SF25">
    <property type="entry name" value="BOUNDARY ELEMENT ASSOCIATED FACTOR"/>
    <property type="match status" value="1"/>
</dbReference>
<gene>
    <name evidence="7" type="ORF">PYW07_013428</name>
</gene>
<proteinExistence type="predicted"/>
<evidence type="ECO:0000259" key="6">
    <source>
        <dbReference type="PROSITE" id="PS50808"/>
    </source>
</evidence>
<keyword evidence="3" id="KW-0862">Zinc</keyword>
<dbReference type="InterPro" id="IPR036236">
    <property type="entry name" value="Znf_C2H2_sf"/>
</dbReference>
<dbReference type="Proteomes" id="UP001231518">
    <property type="component" value="Chromosome 31"/>
</dbReference>
<dbReference type="GO" id="GO:1990837">
    <property type="term" value="F:sequence-specific double-stranded DNA binding"/>
    <property type="evidence" value="ECO:0007669"/>
    <property type="project" value="TreeGrafter"/>
</dbReference>
<feature type="region of interest" description="Disordered" evidence="5">
    <location>
        <begin position="111"/>
        <end position="130"/>
    </location>
</feature>
<dbReference type="SUPFAM" id="SSF57667">
    <property type="entry name" value="beta-beta-alpha zinc fingers"/>
    <property type="match status" value="1"/>
</dbReference>
<evidence type="ECO:0000256" key="4">
    <source>
        <dbReference type="PROSITE-ProRule" id="PRU00027"/>
    </source>
</evidence>
<accession>A0AAD7Y6K2</accession>
<sequence>MSDEEGFRKRRYKSNLWKFFTPISNKKAVCLLCKNIFNYRSTITNLRRHLRRKHHGARTPTREDSEKVFRVADDGTLYEIETATGQESKYYENNEDPMAMDTIYLNEDELSMNEQEPTTPSPKKRKKIQNDAEELHKVTDVWRYFDTDSGKKAQCVVCKAVVVKEYEELKTHLRDNHPNLLLEILQDQTTDHSDAASNDGNEDNDNTYTEIVYLEQEEPVPETVKKHKEKPKSFPKQQKKRERQYSIHSSDDIPIKKTKKDEENDELTTFIKYITCLLKKLPAEVFSNVQMEIINTILKANNEAKAASTSQSMVFNKEQLVNTSTNIITVDGITPISSSVLGHHNYTISVTSDDPKADGNS</sequence>
<feature type="domain" description="BED-type" evidence="6">
    <location>
        <begin position="136"/>
        <end position="184"/>
    </location>
</feature>
<feature type="region of interest" description="Disordered" evidence="5">
    <location>
        <begin position="218"/>
        <end position="254"/>
    </location>
</feature>
<keyword evidence="2 4" id="KW-0863">Zinc-finger</keyword>
<keyword evidence="8" id="KW-1185">Reference proteome</keyword>
<feature type="domain" description="BED-type" evidence="6">
    <location>
        <begin position="11"/>
        <end position="61"/>
    </location>
</feature>
<organism evidence="7 8">
    <name type="scientific">Mythimna separata</name>
    <name type="common">Oriental armyworm</name>
    <name type="synonym">Pseudaletia separata</name>
    <dbReference type="NCBI Taxonomy" id="271217"/>
    <lineage>
        <taxon>Eukaryota</taxon>
        <taxon>Metazoa</taxon>
        <taxon>Ecdysozoa</taxon>
        <taxon>Arthropoda</taxon>
        <taxon>Hexapoda</taxon>
        <taxon>Insecta</taxon>
        <taxon>Pterygota</taxon>
        <taxon>Neoptera</taxon>
        <taxon>Endopterygota</taxon>
        <taxon>Lepidoptera</taxon>
        <taxon>Glossata</taxon>
        <taxon>Ditrysia</taxon>
        <taxon>Noctuoidea</taxon>
        <taxon>Noctuidae</taxon>
        <taxon>Noctuinae</taxon>
        <taxon>Hadenini</taxon>
        <taxon>Mythimna</taxon>
    </lineage>
</organism>
<dbReference type="Pfam" id="PF02892">
    <property type="entry name" value="zf-BED"/>
    <property type="match status" value="2"/>
</dbReference>
<evidence type="ECO:0000256" key="2">
    <source>
        <dbReference type="ARBA" id="ARBA00022771"/>
    </source>
</evidence>
<comment type="caution">
    <text evidence="7">The sequence shown here is derived from an EMBL/GenBank/DDBJ whole genome shotgun (WGS) entry which is preliminary data.</text>
</comment>
<evidence type="ECO:0000256" key="1">
    <source>
        <dbReference type="ARBA" id="ARBA00022723"/>
    </source>
</evidence>
<dbReference type="AlphaFoldDB" id="A0AAD7Y6K2"/>
<evidence type="ECO:0000256" key="3">
    <source>
        <dbReference type="ARBA" id="ARBA00022833"/>
    </source>
</evidence>
<dbReference type="SMART" id="SM00614">
    <property type="entry name" value="ZnF_BED"/>
    <property type="match status" value="2"/>
</dbReference>
<dbReference type="InterPro" id="IPR053031">
    <property type="entry name" value="Cuticle_assoc_protein"/>
</dbReference>
<protein>
    <recommendedName>
        <fullName evidence="6">BED-type domain-containing protein</fullName>
    </recommendedName>
</protein>
<dbReference type="GO" id="GO:0005634">
    <property type="term" value="C:nucleus"/>
    <property type="evidence" value="ECO:0007669"/>
    <property type="project" value="TreeGrafter"/>
</dbReference>
<keyword evidence="1" id="KW-0479">Metal-binding</keyword>
<dbReference type="InterPro" id="IPR003656">
    <property type="entry name" value="Znf_BED"/>
</dbReference>
<dbReference type="PROSITE" id="PS50808">
    <property type="entry name" value="ZF_BED"/>
    <property type="match status" value="2"/>
</dbReference>
<dbReference type="EMBL" id="JARGEI010000032">
    <property type="protein sequence ID" value="KAJ8704134.1"/>
    <property type="molecule type" value="Genomic_DNA"/>
</dbReference>
<dbReference type="PANTHER" id="PTHR34396">
    <property type="entry name" value="OS03G0264950 PROTEIN-RELATED"/>
    <property type="match status" value="1"/>
</dbReference>
<evidence type="ECO:0000313" key="8">
    <source>
        <dbReference type="Proteomes" id="UP001231518"/>
    </source>
</evidence>
<dbReference type="GO" id="GO:0006357">
    <property type="term" value="P:regulation of transcription by RNA polymerase II"/>
    <property type="evidence" value="ECO:0007669"/>
    <property type="project" value="TreeGrafter"/>
</dbReference>
<evidence type="ECO:0000256" key="5">
    <source>
        <dbReference type="SAM" id="MobiDB-lite"/>
    </source>
</evidence>
<dbReference type="GO" id="GO:0008270">
    <property type="term" value="F:zinc ion binding"/>
    <property type="evidence" value="ECO:0007669"/>
    <property type="project" value="UniProtKB-KW"/>
</dbReference>
<evidence type="ECO:0000313" key="7">
    <source>
        <dbReference type="EMBL" id="KAJ8704134.1"/>
    </source>
</evidence>
<feature type="compositionally biased region" description="Basic and acidic residues" evidence="5">
    <location>
        <begin position="243"/>
        <end position="254"/>
    </location>
</feature>
<name>A0AAD7Y6K2_MYTSE</name>